<dbReference type="GO" id="GO:0072686">
    <property type="term" value="C:mitotic spindle"/>
    <property type="evidence" value="ECO:0007669"/>
    <property type="project" value="TreeGrafter"/>
</dbReference>
<dbReference type="GO" id="GO:0051315">
    <property type="term" value="P:attachment of mitotic spindle microtubules to kinetochore"/>
    <property type="evidence" value="ECO:0007669"/>
    <property type="project" value="TreeGrafter"/>
</dbReference>
<dbReference type="GeneID" id="77726186"/>
<evidence type="ECO:0000256" key="4">
    <source>
        <dbReference type="ARBA" id="ARBA00022618"/>
    </source>
</evidence>
<proteinExistence type="inferred from homology"/>
<reference evidence="10" key="1">
    <citation type="journal article" date="2022" name="G3 (Bethesda)">
        <title>High quality genome of the basidiomycete yeast Dioszegia hungarica PDD-24b-2 isolated from cloud water.</title>
        <authorList>
            <person name="Jarrige D."/>
            <person name="Haridas S."/>
            <person name="Bleykasten-Grosshans C."/>
            <person name="Joly M."/>
            <person name="Nadalig T."/>
            <person name="Sancelme M."/>
            <person name="Vuilleumier S."/>
            <person name="Grigoriev I.V."/>
            <person name="Amato P."/>
            <person name="Bringel F."/>
        </authorList>
    </citation>
    <scope>NUCLEOTIDE SEQUENCE</scope>
    <source>
        <strain evidence="10">PDD-24b-2</strain>
    </source>
</reference>
<evidence type="ECO:0000313" key="11">
    <source>
        <dbReference type="Proteomes" id="UP001164286"/>
    </source>
</evidence>
<evidence type="ECO:0000256" key="9">
    <source>
        <dbReference type="SAM" id="MobiDB-lite"/>
    </source>
</evidence>
<feature type="coiled-coil region" evidence="8">
    <location>
        <begin position="384"/>
        <end position="451"/>
    </location>
</feature>
<evidence type="ECO:0000313" key="10">
    <source>
        <dbReference type="EMBL" id="KAI9636236.1"/>
    </source>
</evidence>
<comment type="caution">
    <text evidence="10">The sequence shown here is derived from an EMBL/GenBank/DDBJ whole genome shotgun (WGS) entry which is preliminary data.</text>
</comment>
<name>A0AA38HC39_9TREE</name>
<evidence type="ECO:0000256" key="6">
    <source>
        <dbReference type="ARBA" id="ARBA00023242"/>
    </source>
</evidence>
<dbReference type="GO" id="GO:0000776">
    <property type="term" value="C:kinetochore"/>
    <property type="evidence" value="ECO:0007669"/>
    <property type="project" value="TreeGrafter"/>
</dbReference>
<evidence type="ECO:0000256" key="3">
    <source>
        <dbReference type="ARBA" id="ARBA00022019"/>
    </source>
</evidence>
<dbReference type="Gene3D" id="1.20.5.170">
    <property type="match status" value="1"/>
</dbReference>
<dbReference type="PANTHER" id="PTHR23168:SF0">
    <property type="entry name" value="MITOTIC SPINDLE ASSEMBLY CHECKPOINT PROTEIN MAD1"/>
    <property type="match status" value="1"/>
</dbReference>
<dbReference type="Gene3D" id="6.10.250.90">
    <property type="match status" value="1"/>
</dbReference>
<keyword evidence="11" id="KW-1185">Reference proteome</keyword>
<feature type="region of interest" description="Disordered" evidence="9">
    <location>
        <begin position="260"/>
        <end position="279"/>
    </location>
</feature>
<sequence length="664" mass="74972">MNVFSNDTGRSGALGKRGATEAGLDEDPAKMKRDLARAQAKIATLERDLSTSNKRNREMEAEMTEQRGKGEVVRAQRDLILKGEANERGRGEEREAKFAEDTKRLNGRLSEYRTKYEKASSSLEALKSEHDQTIGRLAALKQEHVSTAKRLEGELGDAKRQVDSLKLWQRRAQALTIDLEEQKRIVATLRGGRDGEGGEKEGDEVLRKEFRRELPFSVTEVTELRQYKKQAEAAERVQKEIERDLREQIWTLQEQLERSRRDMDSLTQTFPSSPDAALPDAKTLQSRLSSLSALHTQATSDLAQKDSEIRTLDVRLVRQSDDSRAVIQDLTKKLLEAERECRWAKEGRAAAEKGEEFARKQVEALESSSSGPDGVSLGDHTRRVNYLEKQVKLYKAELEAVARDSRELEDRLTQGAGLVKQTMLDEAQTKADTLQADITALQSTIAELTTANTTLDAEVTDLMRRVASGEYNPATERCIEFANNPAAKEKTIRRAELDQLRSENEALIEEIQALEEAKGLKEDEGYVPRASWERLQRENREMEMGHTKRLQRLKEIFSMKSKEFLEAVYSLLGWRIKFDESGADIRLTSMYAPKGKMGLTLKFASQEGHFGTMQMTGAMARGLEEARTFWIVERQSVPGFLAQVTTECFEKTTIGRAAGYVGLE</sequence>
<dbReference type="GO" id="GO:0051301">
    <property type="term" value="P:cell division"/>
    <property type="evidence" value="ECO:0007669"/>
    <property type="project" value="UniProtKB-KW"/>
</dbReference>
<dbReference type="InterPro" id="IPR008672">
    <property type="entry name" value="Mad1"/>
</dbReference>
<keyword evidence="5" id="KW-0498">Mitosis</keyword>
<keyword evidence="7" id="KW-0131">Cell cycle</keyword>
<feature type="coiled-coil region" evidence="8">
    <location>
        <begin position="320"/>
        <end position="347"/>
    </location>
</feature>
<dbReference type="AlphaFoldDB" id="A0AA38HC39"/>
<protein>
    <recommendedName>
        <fullName evidence="3">Spindle assembly checkpoint component MAD1</fullName>
    </recommendedName>
</protein>
<evidence type="ECO:0000256" key="2">
    <source>
        <dbReference type="ARBA" id="ARBA00008029"/>
    </source>
</evidence>
<dbReference type="GO" id="GO:0007094">
    <property type="term" value="P:mitotic spindle assembly checkpoint signaling"/>
    <property type="evidence" value="ECO:0007669"/>
    <property type="project" value="InterPro"/>
</dbReference>
<dbReference type="PANTHER" id="PTHR23168">
    <property type="entry name" value="MITOTIC SPINDLE ASSEMBLY CHECKPOINT PROTEIN MAD1 MITOTIC ARREST DEFICIENT-LIKE PROTEIN 1"/>
    <property type="match status" value="1"/>
</dbReference>
<dbReference type="SUPFAM" id="SSF75704">
    <property type="entry name" value="Mitotic arrest deficient-like 1, Mad1"/>
    <property type="match status" value="1"/>
</dbReference>
<evidence type="ECO:0000256" key="8">
    <source>
        <dbReference type="SAM" id="Coils"/>
    </source>
</evidence>
<gene>
    <name evidence="10" type="ORF">MKK02DRAFT_25105</name>
</gene>
<dbReference type="EMBL" id="JAKWFO010000005">
    <property type="protein sequence ID" value="KAI9636236.1"/>
    <property type="molecule type" value="Genomic_DNA"/>
</dbReference>
<accession>A0AA38HC39</accession>
<dbReference type="Proteomes" id="UP001164286">
    <property type="component" value="Unassembled WGS sequence"/>
</dbReference>
<keyword evidence="8" id="KW-0175">Coiled coil</keyword>
<keyword evidence="4" id="KW-0132">Cell division</keyword>
<feature type="coiled-coil region" evidence="8">
    <location>
        <begin position="109"/>
        <end position="185"/>
    </location>
</feature>
<comment type="similarity">
    <text evidence="2">Belongs to the MAD1 family.</text>
</comment>
<dbReference type="Pfam" id="PF05557">
    <property type="entry name" value="MAD"/>
    <property type="match status" value="1"/>
</dbReference>
<evidence type="ECO:0000256" key="1">
    <source>
        <dbReference type="ARBA" id="ARBA00004123"/>
    </source>
</evidence>
<dbReference type="GO" id="GO:0005635">
    <property type="term" value="C:nuclear envelope"/>
    <property type="evidence" value="ECO:0007669"/>
    <property type="project" value="TreeGrafter"/>
</dbReference>
<feature type="coiled-coil region" evidence="8">
    <location>
        <begin position="490"/>
        <end position="524"/>
    </location>
</feature>
<feature type="region of interest" description="Disordered" evidence="9">
    <location>
        <begin position="47"/>
        <end position="77"/>
    </location>
</feature>
<dbReference type="RefSeq" id="XP_052946013.1">
    <property type="nucleotide sequence ID" value="XM_053086985.1"/>
</dbReference>
<feature type="region of interest" description="Disordered" evidence="9">
    <location>
        <begin position="1"/>
        <end position="31"/>
    </location>
</feature>
<dbReference type="Gene3D" id="3.30.457.60">
    <property type="match status" value="1"/>
</dbReference>
<keyword evidence="6" id="KW-0539">Nucleus</keyword>
<evidence type="ECO:0000256" key="5">
    <source>
        <dbReference type="ARBA" id="ARBA00022776"/>
    </source>
</evidence>
<comment type="subcellular location">
    <subcellularLocation>
        <location evidence="1">Nucleus</location>
    </subcellularLocation>
</comment>
<evidence type="ECO:0000256" key="7">
    <source>
        <dbReference type="ARBA" id="ARBA00023306"/>
    </source>
</evidence>
<organism evidence="10 11">
    <name type="scientific">Dioszegia hungarica</name>
    <dbReference type="NCBI Taxonomy" id="4972"/>
    <lineage>
        <taxon>Eukaryota</taxon>
        <taxon>Fungi</taxon>
        <taxon>Dikarya</taxon>
        <taxon>Basidiomycota</taxon>
        <taxon>Agaricomycotina</taxon>
        <taxon>Tremellomycetes</taxon>
        <taxon>Tremellales</taxon>
        <taxon>Bulleribasidiaceae</taxon>
        <taxon>Dioszegia</taxon>
    </lineage>
</organism>